<evidence type="ECO:0000313" key="2">
    <source>
        <dbReference type="EMBL" id="MFC5002811.1"/>
    </source>
</evidence>
<dbReference type="RefSeq" id="WP_380121258.1">
    <property type="nucleotide sequence ID" value="NZ_JBHSIU010000046.1"/>
</dbReference>
<keyword evidence="3" id="KW-1185">Reference proteome</keyword>
<evidence type="ECO:0000313" key="3">
    <source>
        <dbReference type="Proteomes" id="UP001595912"/>
    </source>
</evidence>
<organism evidence="2 3">
    <name type="scientific">Dactylosporangium cerinum</name>
    <dbReference type="NCBI Taxonomy" id="1434730"/>
    <lineage>
        <taxon>Bacteria</taxon>
        <taxon>Bacillati</taxon>
        <taxon>Actinomycetota</taxon>
        <taxon>Actinomycetes</taxon>
        <taxon>Micromonosporales</taxon>
        <taxon>Micromonosporaceae</taxon>
        <taxon>Dactylosporangium</taxon>
    </lineage>
</organism>
<evidence type="ECO:0000256" key="1">
    <source>
        <dbReference type="SAM" id="Phobius"/>
    </source>
</evidence>
<feature type="transmembrane region" description="Helical" evidence="1">
    <location>
        <begin position="67"/>
        <end position="85"/>
    </location>
</feature>
<feature type="transmembrane region" description="Helical" evidence="1">
    <location>
        <begin position="43"/>
        <end position="60"/>
    </location>
</feature>
<protein>
    <submittedName>
        <fullName evidence="2">Uncharacterized protein</fullName>
    </submittedName>
</protein>
<accession>A0ABV9W541</accession>
<reference evidence="3" key="1">
    <citation type="journal article" date="2019" name="Int. J. Syst. Evol. Microbiol.">
        <title>The Global Catalogue of Microorganisms (GCM) 10K type strain sequencing project: providing services to taxonomists for standard genome sequencing and annotation.</title>
        <authorList>
            <consortium name="The Broad Institute Genomics Platform"/>
            <consortium name="The Broad Institute Genome Sequencing Center for Infectious Disease"/>
            <person name="Wu L."/>
            <person name="Ma J."/>
        </authorList>
    </citation>
    <scope>NUCLEOTIDE SEQUENCE [LARGE SCALE GENOMIC DNA]</scope>
    <source>
        <strain evidence="3">CGMCC 4.7152</strain>
    </source>
</reference>
<feature type="transmembrane region" description="Helical" evidence="1">
    <location>
        <begin position="91"/>
        <end position="109"/>
    </location>
</feature>
<comment type="caution">
    <text evidence="2">The sequence shown here is derived from an EMBL/GenBank/DDBJ whole genome shotgun (WGS) entry which is preliminary data.</text>
</comment>
<keyword evidence="1" id="KW-0472">Membrane</keyword>
<dbReference type="Proteomes" id="UP001595912">
    <property type="component" value="Unassembled WGS sequence"/>
</dbReference>
<proteinExistence type="predicted"/>
<gene>
    <name evidence="2" type="ORF">ACFPIJ_33905</name>
</gene>
<name>A0ABV9W541_9ACTN</name>
<sequence>MIDTEPVRMARPRRVTALSALLVCSAIVSLAPGAGLYGGLPAWTYALLSPVYVVLAWAVVQAKRWAWWALVALHGGNFAVLLLMATSTPDVTAASMDLLWPAVYLVLLLSERTRTWFAVTPARPGA</sequence>
<keyword evidence="1" id="KW-0812">Transmembrane</keyword>
<keyword evidence="1" id="KW-1133">Transmembrane helix</keyword>
<dbReference type="EMBL" id="JBHSIU010000046">
    <property type="protein sequence ID" value="MFC5002811.1"/>
    <property type="molecule type" value="Genomic_DNA"/>
</dbReference>